<dbReference type="GO" id="GO:0023052">
    <property type="term" value="P:signaling"/>
    <property type="evidence" value="ECO:0007669"/>
    <property type="project" value="TreeGrafter"/>
</dbReference>
<dbReference type="Gene3D" id="1.20.1270.60">
    <property type="entry name" value="Arfaptin homology (AH) domain/BAR domain"/>
    <property type="match status" value="1"/>
</dbReference>
<evidence type="ECO:0000259" key="2">
    <source>
        <dbReference type="PROSITE" id="PS50003"/>
    </source>
</evidence>
<dbReference type="PANTHER" id="PTHR46415:SF2">
    <property type="entry name" value="BETA, PUTATIVE-RELATED"/>
    <property type="match status" value="1"/>
</dbReference>
<dbReference type="AlphaFoldDB" id="A0A915IJC1"/>
<dbReference type="Pfam" id="PF16746">
    <property type="entry name" value="BAR_3"/>
    <property type="match status" value="1"/>
</dbReference>
<dbReference type="WBParaSite" id="nRc.2.0.1.t13954-RA">
    <property type="protein sequence ID" value="nRc.2.0.1.t13954-RA"/>
    <property type="gene ID" value="nRc.2.0.1.g13954"/>
</dbReference>
<accession>A0A915IJC1</accession>
<organism evidence="3 4">
    <name type="scientific">Romanomermis culicivorax</name>
    <name type="common">Nematode worm</name>
    <dbReference type="NCBI Taxonomy" id="13658"/>
    <lineage>
        <taxon>Eukaryota</taxon>
        <taxon>Metazoa</taxon>
        <taxon>Ecdysozoa</taxon>
        <taxon>Nematoda</taxon>
        <taxon>Enoplea</taxon>
        <taxon>Dorylaimia</taxon>
        <taxon>Mermithida</taxon>
        <taxon>Mermithoidea</taxon>
        <taxon>Mermithidae</taxon>
        <taxon>Romanomermis</taxon>
    </lineage>
</organism>
<dbReference type="Proteomes" id="UP000887565">
    <property type="component" value="Unplaced"/>
</dbReference>
<dbReference type="SUPFAM" id="SSF103657">
    <property type="entry name" value="BAR/IMD domain-like"/>
    <property type="match status" value="1"/>
</dbReference>
<dbReference type="SUPFAM" id="SSF50729">
    <property type="entry name" value="PH domain-like"/>
    <property type="match status" value="2"/>
</dbReference>
<dbReference type="InterPro" id="IPR001849">
    <property type="entry name" value="PH_domain"/>
</dbReference>
<dbReference type="PANTHER" id="PTHR46415">
    <property type="entry name" value="ADAPTOR PROTEIN, PHOSPHOTYROSINE INTERACTION, PH DOMAIN AND LEUCINE ZIPPER-CONTAINING 2"/>
    <property type="match status" value="1"/>
</dbReference>
<dbReference type="PROSITE" id="PS50003">
    <property type="entry name" value="PH_DOMAIN"/>
    <property type="match status" value="1"/>
</dbReference>
<proteinExistence type="predicted"/>
<dbReference type="OMA" id="ENDEWIC"/>
<feature type="domain" description="PH" evidence="2">
    <location>
        <begin position="254"/>
        <end position="353"/>
    </location>
</feature>
<dbReference type="GO" id="GO:0010008">
    <property type="term" value="C:endosome membrane"/>
    <property type="evidence" value="ECO:0007669"/>
    <property type="project" value="TreeGrafter"/>
</dbReference>
<evidence type="ECO:0000313" key="4">
    <source>
        <dbReference type="WBParaSite" id="nRc.2.0.1.t13954-RA"/>
    </source>
</evidence>
<sequence length="601" mass="69054">MQNLQNVLEELVAAQSQVTTAVGKLGNLLSSYQVQNFPLESNATEFPTVVEKFHGTINELSSWMEIVSQQLNNCALYPVAKFQRDMNDLLGRKDVFHSISDELDQAILKHTKLSKKDSSKKLDEINDELKTHRKRFHLAGLHYYENLNKLQFTRRIALLEPILSVIYAFRSFCHVGHQSLTQDKESFEFFTRTQEQLQSLHNEQEFERKKYEELIRTVNEVERLNPDVYKIEQATEIPECQNNSDSKEQDTTTCLDKQGYLFMKNKSGLLHRWDRVYFHVTNGNLMGQSRDEIVSKVIMELSPCVKATLNDGNEDRRYTFAVNCYKTKKSLILQASSAQDRRQWIETINAAAATTNFLENLTQPAENLPKIDVHKSATSSISDLTDEPIQFDLLTSNLKVEEQNFPKKFDDETKFEYFLAIKFLGSLDISDDRDDRLIKMAVQKILETRKDFNITKFVDVTMIIEKQEPVGNQESNTSRMAHLLLVDKSTNEIKAAFRLDDLASWNPTDNHVDTVSLVVRTKSDKSDGRHRFTCYLLQTEEPTKAIEICQNLTKSSRQVFQSLIQKNVVGKSTENESKQVEQSTSKNGGISAESDPKTQQE</sequence>
<evidence type="ECO:0000313" key="3">
    <source>
        <dbReference type="Proteomes" id="UP000887565"/>
    </source>
</evidence>
<dbReference type="InterPro" id="IPR027267">
    <property type="entry name" value="AH/BAR_dom_sf"/>
</dbReference>
<keyword evidence="3" id="KW-1185">Reference proteome</keyword>
<dbReference type="Pfam" id="PF00169">
    <property type="entry name" value="PH"/>
    <property type="match status" value="1"/>
</dbReference>
<dbReference type="InterPro" id="IPR011993">
    <property type="entry name" value="PH-like_dom_sf"/>
</dbReference>
<protein>
    <submittedName>
        <fullName evidence="4">PH domain-containing protein</fullName>
    </submittedName>
</protein>
<dbReference type="InterPro" id="IPR004148">
    <property type="entry name" value="BAR_dom"/>
</dbReference>
<dbReference type="Gene3D" id="2.30.29.30">
    <property type="entry name" value="Pleckstrin-homology domain (PH domain)/Phosphotyrosine-binding domain (PTB)"/>
    <property type="match status" value="2"/>
</dbReference>
<name>A0A915IJC1_ROMCU</name>
<dbReference type="InterPro" id="IPR047181">
    <property type="entry name" value="DP13A/B"/>
</dbReference>
<dbReference type="SMART" id="SM00233">
    <property type="entry name" value="PH"/>
    <property type="match status" value="1"/>
</dbReference>
<evidence type="ECO:0000256" key="1">
    <source>
        <dbReference type="SAM" id="MobiDB-lite"/>
    </source>
</evidence>
<feature type="region of interest" description="Disordered" evidence="1">
    <location>
        <begin position="568"/>
        <end position="601"/>
    </location>
</feature>
<reference evidence="4" key="1">
    <citation type="submission" date="2022-11" db="UniProtKB">
        <authorList>
            <consortium name="WormBaseParasite"/>
        </authorList>
    </citation>
    <scope>IDENTIFICATION</scope>
</reference>